<dbReference type="PANTHER" id="PTHR24345:SF0">
    <property type="entry name" value="CELL CYCLE SERINE_THREONINE-PROTEIN KINASE CDC5_MSD2"/>
    <property type="match status" value="1"/>
</dbReference>
<dbReference type="InterPro" id="IPR017441">
    <property type="entry name" value="Protein_kinase_ATP_BS"/>
</dbReference>
<keyword evidence="4 9" id="KW-0418">Kinase</keyword>
<dbReference type="PROSITE" id="PS00107">
    <property type="entry name" value="PROTEIN_KINASE_ATP"/>
    <property type="match status" value="1"/>
</dbReference>
<evidence type="ECO:0000313" key="10">
    <source>
        <dbReference type="Proteomes" id="UP000179807"/>
    </source>
</evidence>
<keyword evidence="3 6" id="KW-0547">Nucleotide-binding</keyword>
<protein>
    <submittedName>
        <fullName evidence="9">CAMK family protein kinase</fullName>
    </submittedName>
</protein>
<dbReference type="PROSITE" id="PS50011">
    <property type="entry name" value="PROTEIN_KINASE_DOM"/>
    <property type="match status" value="1"/>
</dbReference>
<evidence type="ECO:0000256" key="3">
    <source>
        <dbReference type="ARBA" id="ARBA00022741"/>
    </source>
</evidence>
<dbReference type="PROSITE" id="PS00108">
    <property type="entry name" value="PROTEIN_KINASE_ST"/>
    <property type="match status" value="1"/>
</dbReference>
<dbReference type="Proteomes" id="UP000179807">
    <property type="component" value="Unassembled WGS sequence"/>
</dbReference>
<dbReference type="OrthoDB" id="942095at2759"/>
<dbReference type="SMART" id="SM00220">
    <property type="entry name" value="S_TKc"/>
    <property type="match status" value="1"/>
</dbReference>
<dbReference type="GO" id="GO:0004674">
    <property type="term" value="F:protein serine/threonine kinase activity"/>
    <property type="evidence" value="ECO:0007669"/>
    <property type="project" value="UniProtKB-KW"/>
</dbReference>
<proteinExistence type="inferred from homology"/>
<keyword evidence="2" id="KW-0808">Transferase</keyword>
<feature type="domain" description="Protein kinase" evidence="8">
    <location>
        <begin position="11"/>
        <end position="257"/>
    </location>
</feature>
<dbReference type="InterPro" id="IPR000719">
    <property type="entry name" value="Prot_kinase_dom"/>
</dbReference>
<evidence type="ECO:0000259" key="8">
    <source>
        <dbReference type="PROSITE" id="PS50011"/>
    </source>
</evidence>
<dbReference type="InterPro" id="IPR008271">
    <property type="entry name" value="Ser/Thr_kinase_AS"/>
</dbReference>
<dbReference type="GO" id="GO:0005634">
    <property type="term" value="C:nucleus"/>
    <property type="evidence" value="ECO:0007669"/>
    <property type="project" value="TreeGrafter"/>
</dbReference>
<dbReference type="GO" id="GO:0005524">
    <property type="term" value="F:ATP binding"/>
    <property type="evidence" value="ECO:0007669"/>
    <property type="project" value="UniProtKB-UniRule"/>
</dbReference>
<feature type="binding site" evidence="6">
    <location>
        <position position="41"/>
    </location>
    <ligand>
        <name>ATP</name>
        <dbReference type="ChEBI" id="CHEBI:30616"/>
    </ligand>
</feature>
<organism evidence="9 10">
    <name type="scientific">Tritrichomonas foetus</name>
    <dbReference type="NCBI Taxonomy" id="1144522"/>
    <lineage>
        <taxon>Eukaryota</taxon>
        <taxon>Metamonada</taxon>
        <taxon>Parabasalia</taxon>
        <taxon>Tritrichomonadida</taxon>
        <taxon>Tritrichomonadidae</taxon>
        <taxon>Tritrichomonas</taxon>
    </lineage>
</organism>
<dbReference type="EMBL" id="MLAK01000730">
    <property type="protein sequence ID" value="OHT06266.1"/>
    <property type="molecule type" value="Genomic_DNA"/>
</dbReference>
<evidence type="ECO:0000256" key="1">
    <source>
        <dbReference type="ARBA" id="ARBA00022527"/>
    </source>
</evidence>
<dbReference type="InterPro" id="IPR011009">
    <property type="entry name" value="Kinase-like_dom_sf"/>
</dbReference>
<reference evidence="9" key="1">
    <citation type="submission" date="2016-10" db="EMBL/GenBank/DDBJ databases">
        <authorList>
            <person name="Benchimol M."/>
            <person name="Almeida L.G."/>
            <person name="Vasconcelos A.T."/>
            <person name="Perreira-Neves A."/>
            <person name="Rosa I.A."/>
            <person name="Tasca T."/>
            <person name="Bogo M.R."/>
            <person name="de Souza W."/>
        </authorList>
    </citation>
    <scope>NUCLEOTIDE SEQUENCE [LARGE SCALE GENOMIC DNA]</scope>
    <source>
        <strain evidence="9">K</strain>
    </source>
</reference>
<keyword evidence="5 6" id="KW-0067">ATP-binding</keyword>
<evidence type="ECO:0000256" key="5">
    <source>
        <dbReference type="ARBA" id="ARBA00022840"/>
    </source>
</evidence>
<dbReference type="PANTHER" id="PTHR24345">
    <property type="entry name" value="SERINE/THREONINE-PROTEIN KINASE PLK"/>
    <property type="match status" value="1"/>
</dbReference>
<name>A0A1J4K5J8_9EUKA</name>
<dbReference type="FunFam" id="1.10.510.10:FF:000571">
    <property type="entry name" value="Maternal embryonic leucine zipper kinase"/>
    <property type="match status" value="1"/>
</dbReference>
<evidence type="ECO:0000256" key="7">
    <source>
        <dbReference type="RuleBase" id="RU000304"/>
    </source>
</evidence>
<dbReference type="VEuPathDB" id="TrichDB:TRFO_25667"/>
<dbReference type="AlphaFoldDB" id="A0A1J4K5J8"/>
<dbReference type="Gene3D" id="1.10.510.10">
    <property type="entry name" value="Transferase(Phosphotransferase) domain 1"/>
    <property type="match status" value="1"/>
</dbReference>
<keyword evidence="1 7" id="KW-0723">Serine/threonine-protein kinase</keyword>
<evidence type="ECO:0000256" key="2">
    <source>
        <dbReference type="ARBA" id="ARBA00022679"/>
    </source>
</evidence>
<evidence type="ECO:0000256" key="4">
    <source>
        <dbReference type="ARBA" id="ARBA00022777"/>
    </source>
</evidence>
<dbReference type="SUPFAM" id="SSF56112">
    <property type="entry name" value="Protein kinase-like (PK-like)"/>
    <property type="match status" value="1"/>
</dbReference>
<dbReference type="RefSeq" id="XP_068359402.1">
    <property type="nucleotide sequence ID" value="XM_068504500.1"/>
</dbReference>
<accession>A0A1J4K5J8</accession>
<comment type="similarity">
    <text evidence="7">Belongs to the protein kinase superfamily.</text>
</comment>
<dbReference type="GeneID" id="94839204"/>
<keyword evidence="10" id="KW-1185">Reference proteome</keyword>
<evidence type="ECO:0000313" key="9">
    <source>
        <dbReference type="EMBL" id="OHT06266.1"/>
    </source>
</evidence>
<gene>
    <name evidence="9" type="ORF">TRFO_25667</name>
</gene>
<evidence type="ECO:0000256" key="6">
    <source>
        <dbReference type="PROSITE-ProRule" id="PRU10141"/>
    </source>
</evidence>
<dbReference type="Pfam" id="PF00069">
    <property type="entry name" value="Pkinase"/>
    <property type="match status" value="1"/>
</dbReference>
<sequence>MDRQKSKIGPYVIIYPLGQGSSAEVFAAIHETLKITVAIKKIDKRFANLNREIEIMKSLDHRNITSLYEIIEDEFEIYLVMELAENGNLLTFTNGRFGHRCSDDQIKKIFGQLCEAVAYLHNILKIAHRDLKMENILFDSAMNVKLADFGFSIQCQNELFSTACGSPLYVPPEVILRKPYDFSADIWSLGVILYYMIYGNFPFLEKSIPLVMKKIVNEDPVFGPLDNKELERLLKRMLDKDPQNRPTISEILNSNYLLSMPKQPDLPHPIVLHQQALDKLKSCGMNIIDVENKIQNHDFSDPVAVAYRIVIRDIISNIKSITGNALNRLSIVKSQAHMKPKTLLLNPAIKKVESRSTIRSNAKRFCVITKPSSFTPSPI</sequence>
<comment type="caution">
    <text evidence="9">The sequence shown here is derived from an EMBL/GenBank/DDBJ whole genome shotgun (WGS) entry which is preliminary data.</text>
</comment>